<gene>
    <name evidence="2" type="ORF">NPIL_340971</name>
</gene>
<feature type="non-terminal residue" evidence="2">
    <location>
        <position position="1"/>
    </location>
</feature>
<protein>
    <submittedName>
        <fullName evidence="2">Uncharacterized protein</fullName>
    </submittedName>
</protein>
<comment type="caution">
    <text evidence="2">The sequence shown here is derived from an EMBL/GenBank/DDBJ whole genome shotgun (WGS) entry which is preliminary data.</text>
</comment>
<dbReference type="EMBL" id="BMAW01103770">
    <property type="protein sequence ID" value="GFT10771.1"/>
    <property type="molecule type" value="Genomic_DNA"/>
</dbReference>
<dbReference type="Proteomes" id="UP000887013">
    <property type="component" value="Unassembled WGS sequence"/>
</dbReference>
<evidence type="ECO:0000313" key="2">
    <source>
        <dbReference type="EMBL" id="GFT10771.1"/>
    </source>
</evidence>
<proteinExistence type="predicted"/>
<reference evidence="2" key="1">
    <citation type="submission" date="2020-08" db="EMBL/GenBank/DDBJ databases">
        <title>Multicomponent nature underlies the extraordinary mechanical properties of spider dragline silk.</title>
        <authorList>
            <person name="Kono N."/>
            <person name="Nakamura H."/>
            <person name="Mori M."/>
            <person name="Yoshida Y."/>
            <person name="Ohtoshi R."/>
            <person name="Malay A.D."/>
            <person name="Moran D.A.P."/>
            <person name="Tomita M."/>
            <person name="Numata K."/>
            <person name="Arakawa K."/>
        </authorList>
    </citation>
    <scope>NUCLEOTIDE SEQUENCE</scope>
</reference>
<organism evidence="2 3">
    <name type="scientific">Nephila pilipes</name>
    <name type="common">Giant wood spider</name>
    <name type="synonym">Nephila maculata</name>
    <dbReference type="NCBI Taxonomy" id="299642"/>
    <lineage>
        <taxon>Eukaryota</taxon>
        <taxon>Metazoa</taxon>
        <taxon>Ecdysozoa</taxon>
        <taxon>Arthropoda</taxon>
        <taxon>Chelicerata</taxon>
        <taxon>Arachnida</taxon>
        <taxon>Araneae</taxon>
        <taxon>Araneomorphae</taxon>
        <taxon>Entelegynae</taxon>
        <taxon>Araneoidea</taxon>
        <taxon>Nephilidae</taxon>
        <taxon>Nephila</taxon>
    </lineage>
</organism>
<keyword evidence="3" id="KW-1185">Reference proteome</keyword>
<feature type="region of interest" description="Disordered" evidence="1">
    <location>
        <begin position="49"/>
        <end position="68"/>
    </location>
</feature>
<feature type="compositionally biased region" description="Polar residues" evidence="1">
    <location>
        <begin position="105"/>
        <end position="122"/>
    </location>
</feature>
<sequence>VSGHLERGSTSCNCGDDLWTPINLLGEFSCRSKLKSAYVLKELVDIPSGMNKGEKKAASHPEEVPQQEKKVLACNKPQLVTALVPLVTSSVGLGKGNGNPRSAEFSLSNNKAKPNDAQQISSRAPKVLCKSDDDGFISPSKTSKNATSNSV</sequence>
<evidence type="ECO:0000256" key="1">
    <source>
        <dbReference type="SAM" id="MobiDB-lite"/>
    </source>
</evidence>
<evidence type="ECO:0000313" key="3">
    <source>
        <dbReference type="Proteomes" id="UP000887013"/>
    </source>
</evidence>
<accession>A0A8X6TI17</accession>
<feature type="compositionally biased region" description="Polar residues" evidence="1">
    <location>
        <begin position="139"/>
        <end position="151"/>
    </location>
</feature>
<feature type="region of interest" description="Disordered" evidence="1">
    <location>
        <begin position="91"/>
        <end position="151"/>
    </location>
</feature>
<dbReference type="AlphaFoldDB" id="A0A8X6TI17"/>
<feature type="compositionally biased region" description="Basic and acidic residues" evidence="1">
    <location>
        <begin position="52"/>
        <end position="68"/>
    </location>
</feature>
<name>A0A8X6TI17_NEPPI</name>